<dbReference type="EMBL" id="CZRL01000104">
    <property type="protein sequence ID" value="CUS54505.1"/>
    <property type="molecule type" value="Genomic_DNA"/>
</dbReference>
<dbReference type="Gene3D" id="3.20.20.70">
    <property type="entry name" value="Aldolase class I"/>
    <property type="match status" value="1"/>
</dbReference>
<dbReference type="SMART" id="SM01130">
    <property type="entry name" value="DHDPS"/>
    <property type="match status" value="1"/>
</dbReference>
<dbReference type="Pfam" id="PF00701">
    <property type="entry name" value="DHDPS"/>
    <property type="match status" value="1"/>
</dbReference>
<reference evidence="2" key="1">
    <citation type="submission" date="2015-10" db="EMBL/GenBank/DDBJ databases">
        <authorList>
            <person name="Gilbert D.G."/>
        </authorList>
    </citation>
    <scope>NUCLEOTIDE SEQUENCE</scope>
</reference>
<dbReference type="SUPFAM" id="SSF51569">
    <property type="entry name" value="Aldolase"/>
    <property type="match status" value="1"/>
</dbReference>
<sequence>MTTINLSGVIPPVTTPFDERGDIQYDSVKAQVDWLVDCGVSGIAVGGSTGEGHALEADEFRTLIETTLEAADGRIDVIAGIITDSTRESVRRGQIIRDSGVVALQVTPVHYVFKPTDDGTVEHFRTLTTETDMPVIIYNVIPWNYLSPELLCRVMREVPGVIGVKQSAGDMKLFADLMISANREDLIFSAVDGLLYASYCLGAQGSIAAILSAAPRPSVQLWNAVKAGDHATALDLHEKLLVLWNAIVGDNLPATTKYSQILQGIPAGLPRQPMSMPGEPQQALIRNALMGLSLI</sequence>
<dbReference type="PANTHER" id="PTHR12128:SF66">
    <property type="entry name" value="4-HYDROXY-2-OXOGLUTARATE ALDOLASE, MITOCHONDRIAL"/>
    <property type="match status" value="1"/>
</dbReference>
<dbReference type="PRINTS" id="PR00146">
    <property type="entry name" value="DHPICSNTHASE"/>
</dbReference>
<organism evidence="2">
    <name type="scientific">hydrothermal vent metagenome</name>
    <dbReference type="NCBI Taxonomy" id="652676"/>
    <lineage>
        <taxon>unclassified sequences</taxon>
        <taxon>metagenomes</taxon>
        <taxon>ecological metagenomes</taxon>
    </lineage>
</organism>
<evidence type="ECO:0000256" key="1">
    <source>
        <dbReference type="ARBA" id="ARBA00023239"/>
    </source>
</evidence>
<dbReference type="InterPro" id="IPR013785">
    <property type="entry name" value="Aldolase_TIM"/>
</dbReference>
<keyword evidence="1 2" id="KW-0456">Lyase</keyword>
<dbReference type="PANTHER" id="PTHR12128">
    <property type="entry name" value="DIHYDRODIPICOLINATE SYNTHASE"/>
    <property type="match status" value="1"/>
</dbReference>
<dbReference type="InterPro" id="IPR002220">
    <property type="entry name" value="DapA-like"/>
</dbReference>
<dbReference type="CDD" id="cd00408">
    <property type="entry name" value="DHDPS-like"/>
    <property type="match status" value="1"/>
</dbReference>
<dbReference type="EC" id="4.3.3.7" evidence="2"/>
<dbReference type="PIRSF" id="PIRSF001365">
    <property type="entry name" value="DHDPS"/>
    <property type="match status" value="1"/>
</dbReference>
<proteinExistence type="predicted"/>
<protein>
    <submittedName>
        <fullName evidence="2">4-hydroxy-tetrahydrodipicolinate synthase</fullName>
        <ecNumber evidence="2">4.3.3.7</ecNumber>
    </submittedName>
</protein>
<dbReference type="AlphaFoldDB" id="A0A160TXS4"/>
<accession>A0A160TXS4</accession>
<name>A0A160TXS4_9ZZZZ</name>
<gene>
    <name evidence="2" type="ORF">MGWOODY_XGa818</name>
</gene>
<dbReference type="GO" id="GO:0008840">
    <property type="term" value="F:4-hydroxy-tetrahydrodipicolinate synthase activity"/>
    <property type="evidence" value="ECO:0007669"/>
    <property type="project" value="UniProtKB-EC"/>
</dbReference>
<evidence type="ECO:0000313" key="2">
    <source>
        <dbReference type="EMBL" id="CUS54505.1"/>
    </source>
</evidence>